<dbReference type="PROSITE" id="PS51257">
    <property type="entry name" value="PROKAR_LIPOPROTEIN"/>
    <property type="match status" value="1"/>
</dbReference>
<name>A0AAN2FA06_ENTAG</name>
<dbReference type="InterPro" id="IPR010351">
    <property type="entry name" value="DUF943"/>
</dbReference>
<gene>
    <name evidence="1" type="ORF">DAPPPG734_04985</name>
</gene>
<proteinExistence type="predicted"/>
<dbReference type="Pfam" id="PF06092">
    <property type="entry name" value="DUF943"/>
    <property type="match status" value="1"/>
</dbReference>
<dbReference type="EMBL" id="OW970315">
    <property type="protein sequence ID" value="CAH6206009.1"/>
    <property type="molecule type" value="Genomic_DNA"/>
</dbReference>
<reference evidence="1" key="1">
    <citation type="submission" date="2022-05" db="EMBL/GenBank/DDBJ databases">
        <authorList>
            <person name="Pothier F. J."/>
        </authorList>
    </citation>
    <scope>NUCLEOTIDE SEQUENCE</scope>
    <source>
        <strain evidence="1">DAPP-PG734</strain>
    </source>
</reference>
<dbReference type="Proteomes" id="UP001158961">
    <property type="component" value="Chromosome"/>
</dbReference>
<accession>A0AAN2FA06</accession>
<evidence type="ECO:0000313" key="2">
    <source>
        <dbReference type="Proteomes" id="UP001158961"/>
    </source>
</evidence>
<protein>
    <submittedName>
        <fullName evidence="1">DUF943 domain-containing protein</fullName>
    </submittedName>
</protein>
<dbReference type="AlphaFoldDB" id="A0AAN2FA06"/>
<dbReference type="RefSeq" id="WP_031594140.1">
    <property type="nucleotide sequence ID" value="NZ_JNVA01000090.1"/>
</dbReference>
<evidence type="ECO:0000313" key="1">
    <source>
        <dbReference type="EMBL" id="CAH6206009.1"/>
    </source>
</evidence>
<organism evidence="1 2">
    <name type="scientific">Enterobacter agglomerans</name>
    <name type="common">Erwinia herbicola</name>
    <name type="synonym">Pantoea agglomerans</name>
    <dbReference type="NCBI Taxonomy" id="549"/>
    <lineage>
        <taxon>Bacteria</taxon>
        <taxon>Pseudomonadati</taxon>
        <taxon>Pseudomonadota</taxon>
        <taxon>Gammaproteobacteria</taxon>
        <taxon>Enterobacterales</taxon>
        <taxon>Erwiniaceae</taxon>
        <taxon>Pantoea</taxon>
        <taxon>Pantoea agglomerans group</taxon>
    </lineage>
</organism>
<sequence>MKANLKKILLALSFSVSLLLACVLWLSLRTVEIVAVHKDGNYSSVLVKNFPITDKGKIDWWLKKKDKLKKEYDVPAPDNDGFFEVIFWDFGEGYKETDGYDNLCFSDMKPPINCIEKNKVFSVWNDRGKHIFFGVHDGFYRTKENGEMVKIKDE</sequence>